<comment type="caution">
    <text evidence="2">The sequence shown here is derived from an EMBL/GenBank/DDBJ whole genome shotgun (WGS) entry which is preliminary data.</text>
</comment>
<proteinExistence type="predicted"/>
<organism evidence="2 3">
    <name type="scientific">Entomortierella chlamydospora</name>
    <dbReference type="NCBI Taxonomy" id="101097"/>
    <lineage>
        <taxon>Eukaryota</taxon>
        <taxon>Fungi</taxon>
        <taxon>Fungi incertae sedis</taxon>
        <taxon>Mucoromycota</taxon>
        <taxon>Mortierellomycotina</taxon>
        <taxon>Mortierellomycetes</taxon>
        <taxon>Mortierellales</taxon>
        <taxon>Mortierellaceae</taxon>
        <taxon>Entomortierella</taxon>
    </lineage>
</organism>
<evidence type="ECO:0000313" key="2">
    <source>
        <dbReference type="EMBL" id="KAG0006905.1"/>
    </source>
</evidence>
<protein>
    <submittedName>
        <fullName evidence="2">Uncharacterized protein</fullName>
    </submittedName>
</protein>
<feature type="compositionally biased region" description="Basic and acidic residues" evidence="1">
    <location>
        <begin position="91"/>
        <end position="105"/>
    </location>
</feature>
<feature type="region of interest" description="Disordered" evidence="1">
    <location>
        <begin position="87"/>
        <end position="130"/>
    </location>
</feature>
<evidence type="ECO:0000256" key="1">
    <source>
        <dbReference type="SAM" id="MobiDB-lite"/>
    </source>
</evidence>
<dbReference type="EMBL" id="JAAAID010002532">
    <property type="protein sequence ID" value="KAG0006905.1"/>
    <property type="molecule type" value="Genomic_DNA"/>
</dbReference>
<sequence length="130" mass="13343">MNTGVGRECDDGNEVSTNVVGISGNCLLFGGDGNFDNNDGGTGNDFTAGAGFDGDAVGFTEVLSGEEEGEEDEEEDDDEGEELLVSVASPKLEEPEAEAEAKAEAEADEGGETVDPAGELLLHAPITEDD</sequence>
<gene>
    <name evidence="2" type="ORF">BGZ80_005099</name>
</gene>
<accession>A0A9P6SVH2</accession>
<keyword evidence="3" id="KW-1185">Reference proteome</keyword>
<dbReference type="Proteomes" id="UP000703661">
    <property type="component" value="Unassembled WGS sequence"/>
</dbReference>
<name>A0A9P6SVH2_9FUNG</name>
<dbReference type="AlphaFoldDB" id="A0A9P6SVH2"/>
<reference evidence="2" key="1">
    <citation type="journal article" date="2020" name="Fungal Divers.">
        <title>Resolving the Mortierellaceae phylogeny through synthesis of multi-gene phylogenetics and phylogenomics.</title>
        <authorList>
            <person name="Vandepol N."/>
            <person name="Liber J."/>
            <person name="Desiro A."/>
            <person name="Na H."/>
            <person name="Kennedy M."/>
            <person name="Barry K."/>
            <person name="Grigoriev I.V."/>
            <person name="Miller A.N."/>
            <person name="O'Donnell K."/>
            <person name="Stajich J.E."/>
            <person name="Bonito G."/>
        </authorList>
    </citation>
    <scope>NUCLEOTIDE SEQUENCE</scope>
    <source>
        <strain evidence="2">NRRL 2769</strain>
    </source>
</reference>
<feature type="non-terminal residue" evidence="2">
    <location>
        <position position="130"/>
    </location>
</feature>
<evidence type="ECO:0000313" key="3">
    <source>
        <dbReference type="Proteomes" id="UP000703661"/>
    </source>
</evidence>